<evidence type="ECO:0000256" key="1">
    <source>
        <dbReference type="PROSITE-ProRule" id="PRU00152"/>
    </source>
</evidence>
<dbReference type="AlphaFoldDB" id="A0A813Z836"/>
<feature type="domain" description="PLAT" evidence="3">
    <location>
        <begin position="288"/>
        <end position="406"/>
    </location>
</feature>
<dbReference type="EMBL" id="CAJOBC010001436">
    <property type="protein sequence ID" value="CAF3678309.1"/>
    <property type="molecule type" value="Genomic_DNA"/>
</dbReference>
<evidence type="ECO:0000259" key="3">
    <source>
        <dbReference type="PROSITE" id="PS50095"/>
    </source>
</evidence>
<dbReference type="EMBL" id="CAJOBA010005852">
    <property type="protein sequence ID" value="CAF3756245.1"/>
    <property type="molecule type" value="Genomic_DNA"/>
</dbReference>
<dbReference type="InterPro" id="IPR001024">
    <property type="entry name" value="PLAT/LH2_dom"/>
</dbReference>
<accession>A0A813Z836</accession>
<evidence type="ECO:0000313" key="8">
    <source>
        <dbReference type="Proteomes" id="UP000663829"/>
    </source>
</evidence>
<dbReference type="Proteomes" id="UP000677228">
    <property type="component" value="Unassembled WGS sequence"/>
</dbReference>
<dbReference type="Proteomes" id="UP000663829">
    <property type="component" value="Unassembled WGS sequence"/>
</dbReference>
<dbReference type="Gene3D" id="2.60.60.20">
    <property type="entry name" value="PLAT/LH2 domain"/>
    <property type="match status" value="3"/>
</dbReference>
<reference evidence="4" key="1">
    <citation type="submission" date="2021-02" db="EMBL/GenBank/DDBJ databases">
        <authorList>
            <person name="Nowell W R."/>
        </authorList>
    </citation>
    <scope>NUCLEOTIDE SEQUENCE</scope>
</reference>
<dbReference type="Proteomes" id="UP000681722">
    <property type="component" value="Unassembled WGS sequence"/>
</dbReference>
<dbReference type="SUPFAM" id="SSF49723">
    <property type="entry name" value="Lipase/lipooxygenase domain (PLAT/LH2 domain)"/>
    <property type="match status" value="3"/>
</dbReference>
<evidence type="ECO:0000313" key="7">
    <source>
        <dbReference type="EMBL" id="CAF3756245.1"/>
    </source>
</evidence>
<evidence type="ECO:0000313" key="5">
    <source>
        <dbReference type="EMBL" id="CAF0985903.1"/>
    </source>
</evidence>
<evidence type="ECO:0000313" key="6">
    <source>
        <dbReference type="EMBL" id="CAF3678309.1"/>
    </source>
</evidence>
<keyword evidence="8" id="KW-1185">Reference proteome</keyword>
<evidence type="ECO:0000313" key="4">
    <source>
        <dbReference type="EMBL" id="CAF0894728.1"/>
    </source>
</evidence>
<comment type="caution">
    <text evidence="1">Lacks conserved residue(s) required for the propagation of feature annotation.</text>
</comment>
<dbReference type="InterPro" id="IPR036392">
    <property type="entry name" value="PLAT/LH2_dom_sf"/>
</dbReference>
<sequence>MVVHMDNGYNFYIVVVKTLDVNGDVEHHVDTIIKGTNGHTERLPLISSQSHKTSFKDNQTDLYSLQSSVDVGKLLSMEFHPKSDANFKEWKYNNVMIIKGTRVYRDITPQHSLTSSNVSVSDLAEILVEPHQSLYYAFIKSGNFECPKGCYPMLSLFGLNQQSNEDVKTSLRMDSPSLNNVHALQTHQFDCFQWTDKNIGKLHNMRLQLFSENKGDKCKWPVEWIIVLHNGHYSTGTLTYDQSSLPTVGEKYHHVTKHSILQQGSSSPIVRPTSPAIQQSNALVDPSTKYYVIIKTANSLLGGTGTNTDVYIEFHGQMDSGEKLLNVSETNLTDPFERGQTDLFHVKAPDVGQIEKISLRIGGDNRKDAWTVESVVIIHNNNVTLFLKRNVELDKKKPKITLTPAKSSSDVPFGEQLSIGKSRYYAVVHTVDNNDSGTNNTITLEVKGTHGIIGPIDLARSLLQKDPFERNQIDIFQIDEKDIGEPISADLTLQEGGTHLSKWHCDKFQFIKINEFMSDWKSVETIYPTDTRTISFIDDVSTKKPDISITTTSTMHRSGVHQPSTLTQQSFGEQSVSHLSQSLVSNQHPSATTTALTTVQTLTMNSSPTSTYHQEPSINTVHHGEPSTSMYRSSRSNIYPTLDGSNMDVQLYQLKNARANTVDEALKNYRHLRSMLSRFERGQSLPNSTRKPAKSAERRENHQKRKITSAKRVYAVQSE</sequence>
<dbReference type="PROSITE" id="PS50095">
    <property type="entry name" value="PLAT"/>
    <property type="match status" value="3"/>
</dbReference>
<comment type="caution">
    <text evidence="4">The sequence shown here is derived from an EMBL/GenBank/DDBJ whole genome shotgun (WGS) entry which is preliminary data.</text>
</comment>
<dbReference type="EMBL" id="CAJNOQ010001436">
    <property type="protein sequence ID" value="CAF0894728.1"/>
    <property type="molecule type" value="Genomic_DNA"/>
</dbReference>
<dbReference type="OrthoDB" id="9992796at2759"/>
<organism evidence="4 8">
    <name type="scientific">Didymodactylos carnosus</name>
    <dbReference type="NCBI Taxonomy" id="1234261"/>
    <lineage>
        <taxon>Eukaryota</taxon>
        <taxon>Metazoa</taxon>
        <taxon>Spiralia</taxon>
        <taxon>Gnathifera</taxon>
        <taxon>Rotifera</taxon>
        <taxon>Eurotatoria</taxon>
        <taxon>Bdelloidea</taxon>
        <taxon>Philodinida</taxon>
        <taxon>Philodinidae</taxon>
        <taxon>Didymodactylos</taxon>
    </lineage>
</organism>
<dbReference type="EMBL" id="CAJNOK010005844">
    <property type="protein sequence ID" value="CAF0985903.1"/>
    <property type="molecule type" value="Genomic_DNA"/>
</dbReference>
<name>A0A813Z836_9BILA</name>
<feature type="region of interest" description="Disordered" evidence="2">
    <location>
        <begin position="677"/>
        <end position="719"/>
    </location>
</feature>
<dbReference type="Proteomes" id="UP000682733">
    <property type="component" value="Unassembled WGS sequence"/>
</dbReference>
<feature type="domain" description="PLAT" evidence="3">
    <location>
        <begin position="10"/>
        <end position="128"/>
    </location>
</feature>
<evidence type="ECO:0000256" key="2">
    <source>
        <dbReference type="SAM" id="MobiDB-lite"/>
    </source>
</evidence>
<protein>
    <recommendedName>
        <fullName evidence="3">PLAT domain-containing protein</fullName>
    </recommendedName>
</protein>
<dbReference type="InterPro" id="IPR052970">
    <property type="entry name" value="Inner_ear_hair_cell_LOXHD"/>
</dbReference>
<dbReference type="PANTHER" id="PTHR45901:SF3">
    <property type="entry name" value="LIPOXYGENASE HOMOLOGY DOMAIN-CONTAINING PROTEIN 1"/>
    <property type="match status" value="1"/>
</dbReference>
<feature type="domain" description="PLAT" evidence="3">
    <location>
        <begin position="422"/>
        <end position="540"/>
    </location>
</feature>
<dbReference type="PANTHER" id="PTHR45901">
    <property type="entry name" value="PROTEIN CBG12474"/>
    <property type="match status" value="1"/>
</dbReference>
<gene>
    <name evidence="4" type="ORF">GPM918_LOCUS8313</name>
    <name evidence="5" type="ORF">OVA965_LOCUS13826</name>
    <name evidence="6" type="ORF">SRO942_LOCUS8313</name>
    <name evidence="7" type="ORF">TMI583_LOCUS13830</name>
</gene>
<dbReference type="Pfam" id="PF01477">
    <property type="entry name" value="PLAT"/>
    <property type="match status" value="3"/>
</dbReference>
<feature type="region of interest" description="Disordered" evidence="2">
    <location>
        <begin position="606"/>
        <end position="633"/>
    </location>
</feature>
<proteinExistence type="predicted"/>